<evidence type="ECO:0000259" key="3">
    <source>
        <dbReference type="Pfam" id="PF13968"/>
    </source>
</evidence>
<keyword evidence="2" id="KW-1133">Transmembrane helix</keyword>
<keyword evidence="2" id="KW-0472">Membrane</keyword>
<dbReference type="EMBL" id="BQKI01000078">
    <property type="protein sequence ID" value="GJN25325.1"/>
    <property type="molecule type" value="Genomic_DNA"/>
</dbReference>
<dbReference type="InterPro" id="IPR007658">
    <property type="entry name" value="DUF594"/>
</dbReference>
<gene>
    <name evidence="4" type="primary">gb13140</name>
    <name evidence="4" type="ORF">PR202_gb13140</name>
</gene>
<feature type="transmembrane region" description="Helical" evidence="2">
    <location>
        <begin position="13"/>
        <end position="35"/>
    </location>
</feature>
<feature type="domain" description="DUF4220" evidence="3">
    <location>
        <begin position="49"/>
        <end position="375"/>
    </location>
</feature>
<sequence length="725" mass="81557">MSFSEAVQWWDEWQLRILVLGSLFLQYFLFITAALRKRRTPAWFRFLTWLAYLFSDALAIYALATLFNRHKKQEWLWTHRDSAGLEALWAPILLLHLGGQDGITAYSIEDNEMWKRHVLTAMSQIAVAVYVFRKSLSGGDNKLFKATILVFIPGILKCLEKPWALKKASFNSMAEALGSRVHDATGVNSLDEYVQAAVAAVRGGGGDGEEKPSDSEVNDKPYRLFVDLPYSYFVRLQNLKYMVQISRDGVQFQLCSGLSNTFSRLYTKSEVYKGGRGSLLRAVAVILTFASIVLFHKSHRESYNVTDVKITYALLWCTAAMEFMSVGLKSCFNYFVSLLRLPEPDQVEQYNLIGHLANKKKRKRLAFWLGSLDQFCCMPPAPSESSDGITKLVFDHIILHGWRNCISDTATYRRFNDSRGQCTLEREGCSNLETRLQMPFDESVLVWHLATDFCLYHREGWTDAHEEAASRCREISNYMAYLLFINPEMLMPGARPGLIRAACYEIKYLLMGDQPQSGVPDKKLMSLAGDEELARKIIRTLENTVGTRFAHCALALAKDLLSLGKHKMWRVIQGVWVEMLCFSAGRSRGYLHAKSLGRGGEYISYIWLLLWYMGMETLADRLQRTELHEKGDMGASVQTLAPVLASSELPIFAQPIMASGPQYYPFPPPYPPGNPPPFHPDFSPQNGIAIPGDATATVIPPTAMVIPGNPVPGDPVPTATGDKNA</sequence>
<evidence type="ECO:0000313" key="5">
    <source>
        <dbReference type="Proteomes" id="UP001054889"/>
    </source>
</evidence>
<protein>
    <recommendedName>
        <fullName evidence="3">DUF4220 domain-containing protein</fullName>
    </recommendedName>
</protein>
<name>A0AAV5ERP3_ELECO</name>
<dbReference type="Pfam" id="PF13968">
    <property type="entry name" value="DUF4220"/>
    <property type="match status" value="1"/>
</dbReference>
<evidence type="ECO:0000256" key="2">
    <source>
        <dbReference type="SAM" id="Phobius"/>
    </source>
</evidence>
<feature type="transmembrane region" description="Helical" evidence="2">
    <location>
        <begin position="47"/>
        <end position="67"/>
    </location>
</feature>
<feature type="region of interest" description="Disordered" evidence="1">
    <location>
        <begin position="705"/>
        <end position="725"/>
    </location>
</feature>
<dbReference type="Pfam" id="PF04578">
    <property type="entry name" value="DUF594"/>
    <property type="match status" value="1"/>
</dbReference>
<reference evidence="4" key="2">
    <citation type="submission" date="2021-12" db="EMBL/GenBank/DDBJ databases">
        <title>Resequencing data analysis of finger millet.</title>
        <authorList>
            <person name="Hatakeyama M."/>
            <person name="Aluri S."/>
            <person name="Balachadran M.T."/>
            <person name="Sivarajan S.R."/>
            <person name="Poveda L."/>
            <person name="Shimizu-Inatsugi R."/>
            <person name="Schlapbach R."/>
            <person name="Sreeman S.M."/>
            <person name="Shimizu K.K."/>
        </authorList>
    </citation>
    <scope>NUCLEOTIDE SEQUENCE</scope>
</reference>
<accession>A0AAV5ERP3</accession>
<keyword evidence="2" id="KW-0812">Transmembrane</keyword>
<dbReference type="InterPro" id="IPR025315">
    <property type="entry name" value="DUF4220"/>
</dbReference>
<organism evidence="4 5">
    <name type="scientific">Eleusine coracana subsp. coracana</name>
    <dbReference type="NCBI Taxonomy" id="191504"/>
    <lineage>
        <taxon>Eukaryota</taxon>
        <taxon>Viridiplantae</taxon>
        <taxon>Streptophyta</taxon>
        <taxon>Embryophyta</taxon>
        <taxon>Tracheophyta</taxon>
        <taxon>Spermatophyta</taxon>
        <taxon>Magnoliopsida</taxon>
        <taxon>Liliopsida</taxon>
        <taxon>Poales</taxon>
        <taxon>Poaceae</taxon>
        <taxon>PACMAD clade</taxon>
        <taxon>Chloridoideae</taxon>
        <taxon>Cynodonteae</taxon>
        <taxon>Eleusininae</taxon>
        <taxon>Eleusine</taxon>
    </lineage>
</organism>
<evidence type="ECO:0000256" key="1">
    <source>
        <dbReference type="SAM" id="MobiDB-lite"/>
    </source>
</evidence>
<dbReference type="Proteomes" id="UP001054889">
    <property type="component" value="Unassembled WGS sequence"/>
</dbReference>
<dbReference type="AlphaFoldDB" id="A0AAV5ERP3"/>
<comment type="caution">
    <text evidence="4">The sequence shown here is derived from an EMBL/GenBank/DDBJ whole genome shotgun (WGS) entry which is preliminary data.</text>
</comment>
<keyword evidence="5" id="KW-1185">Reference proteome</keyword>
<dbReference type="PANTHER" id="PTHR31325">
    <property type="entry name" value="OS01G0798800 PROTEIN-RELATED"/>
    <property type="match status" value="1"/>
</dbReference>
<evidence type="ECO:0000313" key="4">
    <source>
        <dbReference type="EMBL" id="GJN25325.1"/>
    </source>
</evidence>
<proteinExistence type="predicted"/>
<reference evidence="4" key="1">
    <citation type="journal article" date="2018" name="DNA Res.">
        <title>Multiple hybrid de novo genome assembly of finger millet, an orphan allotetraploid crop.</title>
        <authorList>
            <person name="Hatakeyama M."/>
            <person name="Aluri S."/>
            <person name="Balachadran M.T."/>
            <person name="Sivarajan S.R."/>
            <person name="Patrignani A."/>
            <person name="Gruter S."/>
            <person name="Poveda L."/>
            <person name="Shimizu-Inatsugi R."/>
            <person name="Baeten J."/>
            <person name="Francoijs K.J."/>
            <person name="Nataraja K.N."/>
            <person name="Reddy Y.A.N."/>
            <person name="Phadnis S."/>
            <person name="Ravikumar R.L."/>
            <person name="Schlapbach R."/>
            <person name="Sreeman S.M."/>
            <person name="Shimizu K.K."/>
        </authorList>
    </citation>
    <scope>NUCLEOTIDE SEQUENCE</scope>
</reference>